<dbReference type="PANTHER" id="PTHR11941:SF54">
    <property type="entry name" value="ENOYL-COA HYDRATASE, MITOCHONDRIAL"/>
    <property type="match status" value="1"/>
</dbReference>
<dbReference type="EC" id="4.2.1.17" evidence="3"/>
<organism evidence="3 4">
    <name type="scientific">Shouchella miscanthi</name>
    <dbReference type="NCBI Taxonomy" id="2598861"/>
    <lineage>
        <taxon>Bacteria</taxon>
        <taxon>Bacillati</taxon>
        <taxon>Bacillota</taxon>
        <taxon>Bacilli</taxon>
        <taxon>Bacillales</taxon>
        <taxon>Bacillaceae</taxon>
        <taxon>Shouchella</taxon>
    </lineage>
</organism>
<protein>
    <submittedName>
        <fullName evidence="3">Enoyl-CoA hydratase</fullName>
        <ecNumber evidence="3">4.2.1.17</ecNumber>
    </submittedName>
</protein>
<dbReference type="InterPro" id="IPR029045">
    <property type="entry name" value="ClpP/crotonase-like_dom_sf"/>
</dbReference>
<sequence>MNLTNEFLKKEGAEVVTLTLDRPQVANALSTQLLKELNVQVEALRNDSQARVVIIRSAGEKAFCAGADLKERIAMTEEEVREAVRLIGDTIQAISTLPQPVIVAANGLALGGGLELALAADLRVFSESAQYGLTETSLAIIPGAGGTQRLTRMIGVGKAKELIYTARRISGKEAEHIGLCEYAVSSAQVYEKAVELATVIAQNGPVAIRAAKQAIDVGLDCTMEDGLKVENNAYQQTIYTEDRMEGLNAFKEKRKPRYQGR</sequence>
<dbReference type="EMBL" id="JAROAS010000036">
    <property type="protein sequence ID" value="MED4129556.1"/>
    <property type="molecule type" value="Genomic_DNA"/>
</dbReference>
<keyword evidence="2 3" id="KW-0456">Lyase</keyword>
<name>A0ABU6NNM7_9BACI</name>
<dbReference type="Pfam" id="PF00378">
    <property type="entry name" value="ECH_1"/>
    <property type="match status" value="1"/>
</dbReference>
<dbReference type="Gene3D" id="1.10.12.10">
    <property type="entry name" value="Lyase 2-enoyl-coa Hydratase, Chain A, domain 2"/>
    <property type="match status" value="1"/>
</dbReference>
<dbReference type="InterPro" id="IPR001753">
    <property type="entry name" value="Enoyl-CoA_hydra/iso"/>
</dbReference>
<accession>A0ABU6NNM7</accession>
<evidence type="ECO:0000256" key="2">
    <source>
        <dbReference type="ARBA" id="ARBA00023239"/>
    </source>
</evidence>
<reference evidence="3 4" key="1">
    <citation type="submission" date="2023-03" db="EMBL/GenBank/DDBJ databases">
        <title>Bacillus Genome Sequencing.</title>
        <authorList>
            <person name="Dunlap C."/>
        </authorList>
    </citation>
    <scope>NUCLEOTIDE SEQUENCE [LARGE SCALE GENOMIC DNA]</scope>
    <source>
        <strain evidence="3 4">B-4107</strain>
    </source>
</reference>
<dbReference type="CDD" id="cd06558">
    <property type="entry name" value="crotonase-like"/>
    <property type="match status" value="1"/>
</dbReference>
<dbReference type="SUPFAM" id="SSF52096">
    <property type="entry name" value="ClpP/crotonase"/>
    <property type="match status" value="1"/>
</dbReference>
<dbReference type="PANTHER" id="PTHR11941">
    <property type="entry name" value="ENOYL-COA HYDRATASE-RELATED"/>
    <property type="match status" value="1"/>
</dbReference>
<evidence type="ECO:0000313" key="4">
    <source>
        <dbReference type="Proteomes" id="UP001341820"/>
    </source>
</evidence>
<evidence type="ECO:0000256" key="1">
    <source>
        <dbReference type="ARBA" id="ARBA00005254"/>
    </source>
</evidence>
<comment type="similarity">
    <text evidence="1">Belongs to the enoyl-CoA hydratase/isomerase family.</text>
</comment>
<dbReference type="Gene3D" id="3.90.226.10">
    <property type="entry name" value="2-enoyl-CoA Hydratase, Chain A, domain 1"/>
    <property type="match status" value="1"/>
</dbReference>
<gene>
    <name evidence="3" type="ORF">P5F74_15585</name>
</gene>
<dbReference type="Proteomes" id="UP001341820">
    <property type="component" value="Unassembled WGS sequence"/>
</dbReference>
<proteinExistence type="inferred from homology"/>
<dbReference type="InterPro" id="IPR014748">
    <property type="entry name" value="Enoyl-CoA_hydra_C"/>
</dbReference>
<keyword evidence="4" id="KW-1185">Reference proteome</keyword>
<dbReference type="GO" id="GO:0004300">
    <property type="term" value="F:enoyl-CoA hydratase activity"/>
    <property type="evidence" value="ECO:0007669"/>
    <property type="project" value="UniProtKB-EC"/>
</dbReference>
<dbReference type="RefSeq" id="WP_328238191.1">
    <property type="nucleotide sequence ID" value="NZ_JAROAS010000036.1"/>
</dbReference>
<dbReference type="NCBIfam" id="NF005802">
    <property type="entry name" value="PRK07657.1"/>
    <property type="match status" value="1"/>
</dbReference>
<comment type="caution">
    <text evidence="3">The sequence shown here is derived from an EMBL/GenBank/DDBJ whole genome shotgun (WGS) entry which is preliminary data.</text>
</comment>
<evidence type="ECO:0000313" key="3">
    <source>
        <dbReference type="EMBL" id="MED4129556.1"/>
    </source>
</evidence>